<dbReference type="PRINTS" id="PR00413">
    <property type="entry name" value="HADHALOGNASE"/>
</dbReference>
<dbReference type="Gene3D" id="3.40.50.1000">
    <property type="entry name" value="HAD superfamily/HAD-like"/>
    <property type="match status" value="1"/>
</dbReference>
<evidence type="ECO:0000256" key="4">
    <source>
        <dbReference type="ARBA" id="ARBA00022842"/>
    </source>
</evidence>
<keyword evidence="6" id="KW-1185">Reference proteome</keyword>
<name>A0ABT5R672_9GAMM</name>
<dbReference type="Pfam" id="PF13419">
    <property type="entry name" value="HAD_2"/>
    <property type="match status" value="1"/>
</dbReference>
<dbReference type="PANTHER" id="PTHR46193:SF10">
    <property type="entry name" value="6-PHOSPHOGLUCONATE PHOSPHATASE"/>
    <property type="match status" value="1"/>
</dbReference>
<comment type="similarity">
    <text evidence="2">Belongs to the HAD-like hydrolase superfamily. CbbY/CbbZ/Gph/YieH family.</text>
</comment>
<protein>
    <submittedName>
        <fullName evidence="5">6-phosphogluconate phosphatase</fullName>
        <ecNumber evidence="5">3.1.3.-</ecNumber>
    </submittedName>
</protein>
<dbReference type="InterPro" id="IPR006439">
    <property type="entry name" value="HAD-SF_hydro_IA"/>
</dbReference>
<dbReference type="GO" id="GO:0016787">
    <property type="term" value="F:hydrolase activity"/>
    <property type="evidence" value="ECO:0007669"/>
    <property type="project" value="UniProtKB-KW"/>
</dbReference>
<keyword evidence="5" id="KW-0378">Hydrolase</keyword>
<dbReference type="InterPro" id="IPR023214">
    <property type="entry name" value="HAD_sf"/>
</dbReference>
<dbReference type="InterPro" id="IPR041492">
    <property type="entry name" value="HAD_2"/>
</dbReference>
<dbReference type="RefSeq" id="WP_274166550.1">
    <property type="nucleotide sequence ID" value="NZ_JAJUBC010000034.1"/>
</dbReference>
<dbReference type="Gene3D" id="1.10.150.240">
    <property type="entry name" value="Putative phosphatase, domain 2"/>
    <property type="match status" value="1"/>
</dbReference>
<dbReference type="InterPro" id="IPR051600">
    <property type="entry name" value="Beta-PGM-like"/>
</dbReference>
<dbReference type="CDD" id="cd07526">
    <property type="entry name" value="HAD_BPGM_like"/>
    <property type="match status" value="1"/>
</dbReference>
<comment type="cofactor">
    <cofactor evidence="1">
        <name>Mg(2+)</name>
        <dbReference type="ChEBI" id="CHEBI:18420"/>
    </cofactor>
</comment>
<dbReference type="SFLD" id="SFLDS00003">
    <property type="entry name" value="Haloacid_Dehalogenase"/>
    <property type="match status" value="1"/>
</dbReference>
<evidence type="ECO:0000313" key="6">
    <source>
        <dbReference type="Proteomes" id="UP001149400"/>
    </source>
</evidence>
<dbReference type="InterPro" id="IPR023198">
    <property type="entry name" value="PGP-like_dom2"/>
</dbReference>
<accession>A0ABT5R672</accession>
<evidence type="ECO:0000256" key="3">
    <source>
        <dbReference type="ARBA" id="ARBA00022723"/>
    </source>
</evidence>
<dbReference type="SFLD" id="SFLDG01135">
    <property type="entry name" value="C1.5.6:_HAD__Beta-PGM__Phospha"/>
    <property type="match status" value="1"/>
</dbReference>
<evidence type="ECO:0000256" key="2">
    <source>
        <dbReference type="ARBA" id="ARBA00006171"/>
    </source>
</evidence>
<dbReference type="EC" id="3.1.3.-" evidence="5"/>
<dbReference type="InterPro" id="IPR036412">
    <property type="entry name" value="HAD-like_sf"/>
</dbReference>
<gene>
    <name evidence="5" type="primary">yieH</name>
    <name evidence="5" type="ORF">LRP50_21835</name>
</gene>
<proteinExistence type="inferred from homology"/>
<dbReference type="SUPFAM" id="SSF56784">
    <property type="entry name" value="HAD-like"/>
    <property type="match status" value="1"/>
</dbReference>
<organism evidence="5 6">
    <name type="scientific">Enterovibrio gelatinilyticus</name>
    <dbReference type="NCBI Taxonomy" id="2899819"/>
    <lineage>
        <taxon>Bacteria</taxon>
        <taxon>Pseudomonadati</taxon>
        <taxon>Pseudomonadota</taxon>
        <taxon>Gammaproteobacteria</taxon>
        <taxon>Vibrionales</taxon>
        <taxon>Vibrionaceae</taxon>
        <taxon>Enterovibrio</taxon>
    </lineage>
</organism>
<dbReference type="NCBIfam" id="NF007854">
    <property type="entry name" value="PRK10563.1"/>
    <property type="match status" value="1"/>
</dbReference>
<dbReference type="PANTHER" id="PTHR46193">
    <property type="entry name" value="6-PHOSPHOGLUCONATE PHOSPHATASE"/>
    <property type="match status" value="1"/>
</dbReference>
<keyword evidence="4" id="KW-0460">Magnesium</keyword>
<evidence type="ECO:0000256" key="1">
    <source>
        <dbReference type="ARBA" id="ARBA00001946"/>
    </source>
</evidence>
<dbReference type="NCBIfam" id="TIGR01509">
    <property type="entry name" value="HAD-SF-IA-v3"/>
    <property type="match status" value="1"/>
</dbReference>
<dbReference type="EMBL" id="JAJUBC010000034">
    <property type="protein sequence ID" value="MDD1795766.1"/>
    <property type="molecule type" value="Genomic_DNA"/>
</dbReference>
<dbReference type="SFLD" id="SFLDG01129">
    <property type="entry name" value="C1.5:_HAD__Beta-PGM__Phosphata"/>
    <property type="match status" value="1"/>
</dbReference>
<keyword evidence="3" id="KW-0479">Metal-binding</keyword>
<comment type="caution">
    <text evidence="5">The sequence shown here is derived from an EMBL/GenBank/DDBJ whole genome shotgun (WGS) entry which is preliminary data.</text>
</comment>
<evidence type="ECO:0000313" key="5">
    <source>
        <dbReference type="EMBL" id="MDD1795766.1"/>
    </source>
</evidence>
<reference evidence="5" key="1">
    <citation type="submission" date="2021-12" db="EMBL/GenBank/DDBJ databases">
        <title>Enterovibrio ZSDZ35 sp. nov. and Enterovibrio ZSDZ42 sp. nov., isolated from coastal seawater in Qingdao.</title>
        <authorList>
            <person name="Zhang P."/>
        </authorList>
    </citation>
    <scope>NUCLEOTIDE SEQUENCE</scope>
    <source>
        <strain evidence="5">ZSDZ42</strain>
    </source>
</reference>
<dbReference type="Proteomes" id="UP001149400">
    <property type="component" value="Unassembled WGS sequence"/>
</dbReference>
<sequence>MNLFDYDMPLSCVIFDCDGTLVDSEILSQKAMVDVFAHYGIVLDLQECLDNFQGGKLADILLQTCERHGLSISLDELEPLYREKCEMLFKTHLQPIDGVPELLSMLENAGVDMCVASNGPIEKMKMSLEMTGLLPHFAGRLFSAFDANSWKPAPDLLHYSAMNMAAPTDQCLFVDDTIIGVQAGVNAGMRTIYLNSGKRVQIDHPLVTCVRSIKELHALMARLPLSNSWA</sequence>